<dbReference type="Proteomes" id="UP000242645">
    <property type="component" value="Chromosome"/>
</dbReference>
<gene>
    <name evidence="2" type="ORF">RSDT_0434</name>
</gene>
<proteinExistence type="predicted"/>
<feature type="domain" description="Prenylated flavin chaperone LpdD-like" evidence="1">
    <location>
        <begin position="8"/>
        <end position="115"/>
    </location>
</feature>
<dbReference type="KEGG" id="dtr:RSDT_0434"/>
<keyword evidence="3" id="KW-1185">Reference proteome</keyword>
<organism evidence="2 3">
    <name type="scientific">Candidatus Desulfovibrio trichonymphae</name>
    <dbReference type="NCBI Taxonomy" id="1725232"/>
    <lineage>
        <taxon>Bacteria</taxon>
        <taxon>Pseudomonadati</taxon>
        <taxon>Thermodesulfobacteriota</taxon>
        <taxon>Desulfovibrionia</taxon>
        <taxon>Desulfovibrionales</taxon>
        <taxon>Desulfovibrionaceae</taxon>
        <taxon>Desulfovibrio</taxon>
    </lineage>
</organism>
<accession>A0A1J1DQ35</accession>
<dbReference type="Pfam" id="PF21758">
    <property type="entry name" value="PAC_bac"/>
    <property type="match status" value="1"/>
</dbReference>
<evidence type="ECO:0000313" key="2">
    <source>
        <dbReference type="EMBL" id="BAV91946.1"/>
    </source>
</evidence>
<reference evidence="2 3" key="1">
    <citation type="journal article" date="2017" name="ISME J.">
        <title>Genome of 'Ca. Desulfovibrio trichonymphae', an H2-oxidizing bacterium in a tripartite symbiotic system within a protist cell in the termite gut.</title>
        <authorList>
            <person name="Kuwahara H."/>
            <person name="Yuki M."/>
            <person name="Izawa K."/>
            <person name="Ohkuma M."/>
            <person name="Hongoh Y."/>
        </authorList>
    </citation>
    <scope>NUCLEOTIDE SEQUENCE [LARGE SCALE GENOMIC DNA]</scope>
    <source>
        <strain evidence="2 3">Rs-N31</strain>
    </source>
</reference>
<name>A0A1J1DQ35_9BACT</name>
<dbReference type="InterPro" id="IPR048844">
    <property type="entry name" value="LpdD_chaperone-like"/>
</dbReference>
<protein>
    <recommendedName>
        <fullName evidence="1">Prenylated flavin chaperone LpdD-like domain-containing protein</fullName>
    </recommendedName>
</protein>
<sequence length="123" mass="13090">MRRFTAKCGRIAITLHLLRMGPDAQVVISGGRAHLGAVALAFPTADGTRPREQAIRLPGHREDNLAAHAARRMATALGCAVCVSAGIHYEHITQEEIALAENLAADLTERCLTALANRGVTPC</sequence>
<evidence type="ECO:0000259" key="1">
    <source>
        <dbReference type="Pfam" id="PF21758"/>
    </source>
</evidence>
<dbReference type="OrthoDB" id="5460262at2"/>
<dbReference type="AlphaFoldDB" id="A0A1J1DQ35"/>
<evidence type="ECO:0000313" key="3">
    <source>
        <dbReference type="Proteomes" id="UP000242645"/>
    </source>
</evidence>
<dbReference type="EMBL" id="AP017368">
    <property type="protein sequence ID" value="BAV91946.1"/>
    <property type="molecule type" value="Genomic_DNA"/>
</dbReference>